<keyword evidence="2" id="KW-1185">Reference proteome</keyword>
<reference evidence="1 2" key="1">
    <citation type="submission" date="2024-02" db="EMBL/GenBank/DDBJ databases">
        <title>High-quality chromosome-scale genome assembly of Pensacola bahiagrass (Paspalum notatum Flugge var. saurae).</title>
        <authorList>
            <person name="Vega J.M."/>
            <person name="Podio M."/>
            <person name="Orjuela J."/>
            <person name="Siena L.A."/>
            <person name="Pessino S.C."/>
            <person name="Combes M.C."/>
            <person name="Mariac C."/>
            <person name="Albertini E."/>
            <person name="Pupilli F."/>
            <person name="Ortiz J.P.A."/>
            <person name="Leblanc O."/>
        </authorList>
    </citation>
    <scope>NUCLEOTIDE SEQUENCE [LARGE SCALE GENOMIC DNA]</scope>
    <source>
        <strain evidence="1">R1</strain>
        <tissue evidence="1">Leaf</tissue>
    </source>
</reference>
<dbReference type="Proteomes" id="UP001341281">
    <property type="component" value="Chromosome 07"/>
</dbReference>
<evidence type="ECO:0000313" key="2">
    <source>
        <dbReference type="Proteomes" id="UP001341281"/>
    </source>
</evidence>
<protein>
    <submittedName>
        <fullName evidence="1">Uncharacterized protein</fullName>
    </submittedName>
</protein>
<dbReference type="EMBL" id="CP144751">
    <property type="protein sequence ID" value="WVZ86907.1"/>
    <property type="molecule type" value="Genomic_DNA"/>
</dbReference>
<gene>
    <name evidence="1" type="ORF">U9M48_033621</name>
</gene>
<accession>A0AAQ3X6M8</accession>
<name>A0AAQ3X6M8_PASNO</name>
<dbReference type="AlphaFoldDB" id="A0AAQ3X6M8"/>
<organism evidence="1 2">
    <name type="scientific">Paspalum notatum var. saurae</name>
    <dbReference type="NCBI Taxonomy" id="547442"/>
    <lineage>
        <taxon>Eukaryota</taxon>
        <taxon>Viridiplantae</taxon>
        <taxon>Streptophyta</taxon>
        <taxon>Embryophyta</taxon>
        <taxon>Tracheophyta</taxon>
        <taxon>Spermatophyta</taxon>
        <taxon>Magnoliopsida</taxon>
        <taxon>Liliopsida</taxon>
        <taxon>Poales</taxon>
        <taxon>Poaceae</taxon>
        <taxon>PACMAD clade</taxon>
        <taxon>Panicoideae</taxon>
        <taxon>Andropogonodae</taxon>
        <taxon>Paspaleae</taxon>
        <taxon>Paspalinae</taxon>
        <taxon>Paspalum</taxon>
    </lineage>
</organism>
<sequence length="95" mass="10565">MAVRLFRAAWHGAGPRSFFVRAAGRFASKRRLDKSGQLVKSADAWRRPSAPDRPGLRSVAAALIVSGIELHCFRLGKGNKGQMRRERSQFGSQEK</sequence>
<proteinExistence type="predicted"/>
<evidence type="ECO:0000313" key="1">
    <source>
        <dbReference type="EMBL" id="WVZ86907.1"/>
    </source>
</evidence>